<dbReference type="OrthoDB" id="1097962at2"/>
<evidence type="ECO:0000313" key="2">
    <source>
        <dbReference type="EMBL" id="SEW52562.1"/>
    </source>
</evidence>
<organism evidence="2 3">
    <name type="scientific">Chitinophaga arvensicola</name>
    <dbReference type="NCBI Taxonomy" id="29529"/>
    <lineage>
        <taxon>Bacteria</taxon>
        <taxon>Pseudomonadati</taxon>
        <taxon>Bacteroidota</taxon>
        <taxon>Chitinophagia</taxon>
        <taxon>Chitinophagales</taxon>
        <taxon>Chitinophagaceae</taxon>
        <taxon>Chitinophaga</taxon>
    </lineage>
</organism>
<evidence type="ECO:0000313" key="3">
    <source>
        <dbReference type="Proteomes" id="UP000199310"/>
    </source>
</evidence>
<dbReference type="EMBL" id="FOJG01000002">
    <property type="protein sequence ID" value="SEW52562.1"/>
    <property type="molecule type" value="Genomic_DNA"/>
</dbReference>
<keyword evidence="3" id="KW-1185">Reference proteome</keyword>
<dbReference type="RefSeq" id="WP_089899122.1">
    <property type="nucleotide sequence ID" value="NZ_FOJG01000002.1"/>
</dbReference>
<dbReference type="STRING" id="29529.SAMN04488122_4935"/>
<accession>A0A1I0S8T4</accession>
<sequence>MKKFNFHCYIIALLAVLSGCSKYLDVKPETSVLADEAYNTESGFMEHLNGIYLTMADQKNYGGTTNMVVMELLGQRYYQGTGGVNAPFKTVASFSYDDSKTQGYMSAIWSGGYTMIANLNLILDQIDRRKDVFTGNNYRLVKGQALALRTFLYFDLLRTFGPVYKSADSTQYAIPYYSSYSKTPKDYMRANNFMDSLLRDNEIARKLLVTPDSTTAFNKKMNYYAATTLQARMFLYRGNKPDAFACAKEVIQAQPALYPFNGSKPTDAARDPALSGDVVFCIQNQKLINSYNTYFSYVIPVDWRILYPKDDRLNLCYENNSGDVRMSTAIWNTAPDGSYSFKLFFKYAKGTMVPVIRASECYLIAAETSPDMASGWTYLNTIREARNAMAGTTGDLQIEIGKEYAKEFFGEGQLFFYYKRTFAGSIPDCNNSVATAMRNMTAKDYVVPVPRDELVIHTPGN</sequence>
<gene>
    <name evidence="2" type="ORF">SAMN04488122_4935</name>
</gene>
<dbReference type="SUPFAM" id="SSF48452">
    <property type="entry name" value="TPR-like"/>
    <property type="match status" value="1"/>
</dbReference>
<reference evidence="3" key="1">
    <citation type="submission" date="2016-10" db="EMBL/GenBank/DDBJ databases">
        <authorList>
            <person name="Varghese N."/>
            <person name="Submissions S."/>
        </authorList>
    </citation>
    <scope>NUCLEOTIDE SEQUENCE [LARGE SCALE GENOMIC DNA]</scope>
    <source>
        <strain evidence="3">DSM 3695</strain>
    </source>
</reference>
<proteinExistence type="predicted"/>
<dbReference type="PROSITE" id="PS51257">
    <property type="entry name" value="PROKAR_LIPOPROTEIN"/>
    <property type="match status" value="1"/>
</dbReference>
<dbReference type="InterPro" id="IPR011990">
    <property type="entry name" value="TPR-like_helical_dom_sf"/>
</dbReference>
<dbReference type="AlphaFoldDB" id="A0A1I0S8T4"/>
<name>A0A1I0S8T4_9BACT</name>
<dbReference type="Proteomes" id="UP000199310">
    <property type="component" value="Unassembled WGS sequence"/>
</dbReference>
<protein>
    <submittedName>
        <fullName evidence="2">Starch-binding associating with outer membrane</fullName>
    </submittedName>
</protein>
<evidence type="ECO:0000259" key="1">
    <source>
        <dbReference type="Pfam" id="PF14322"/>
    </source>
</evidence>
<dbReference type="Gene3D" id="1.25.40.390">
    <property type="match status" value="1"/>
</dbReference>
<feature type="domain" description="SusD-like N-terminal" evidence="1">
    <location>
        <begin position="22"/>
        <end position="235"/>
    </location>
</feature>
<dbReference type="Pfam" id="PF14322">
    <property type="entry name" value="SusD-like_3"/>
    <property type="match status" value="1"/>
</dbReference>
<dbReference type="InterPro" id="IPR033985">
    <property type="entry name" value="SusD-like_N"/>
</dbReference>